<dbReference type="InterPro" id="IPR004343">
    <property type="entry name" value="Plus-3_dom"/>
</dbReference>
<evidence type="ECO:0000313" key="4">
    <source>
        <dbReference type="EMBL" id="KAG7608557.1"/>
    </source>
</evidence>
<name>A0A8T2DA76_ARASU</name>
<accession>A0A8T2DA76</accession>
<feature type="compositionally biased region" description="Basic and acidic residues" evidence="1">
    <location>
        <begin position="319"/>
        <end position="329"/>
    </location>
</feature>
<dbReference type="Proteomes" id="UP000694251">
    <property type="component" value="Chromosome 5"/>
</dbReference>
<dbReference type="PROSITE" id="PS50829">
    <property type="entry name" value="GYF"/>
    <property type="match status" value="1"/>
</dbReference>
<evidence type="ECO:0000256" key="1">
    <source>
        <dbReference type="SAM" id="MobiDB-lite"/>
    </source>
</evidence>
<evidence type="ECO:0000313" key="5">
    <source>
        <dbReference type="Proteomes" id="UP000694251"/>
    </source>
</evidence>
<dbReference type="InterPro" id="IPR003169">
    <property type="entry name" value="GYF"/>
</dbReference>
<feature type="region of interest" description="Disordered" evidence="1">
    <location>
        <begin position="421"/>
        <end position="458"/>
    </location>
</feature>
<dbReference type="PANTHER" id="PTHR46851:SF11">
    <property type="entry name" value="GYF DOMAIN-CONTAINING PROTEIN"/>
    <property type="match status" value="1"/>
</dbReference>
<evidence type="ECO:0000259" key="2">
    <source>
        <dbReference type="PROSITE" id="PS50829"/>
    </source>
</evidence>
<evidence type="ECO:0000259" key="3">
    <source>
        <dbReference type="PROSITE" id="PS51360"/>
    </source>
</evidence>
<feature type="compositionally biased region" description="Acidic residues" evidence="1">
    <location>
        <begin position="442"/>
        <end position="456"/>
    </location>
</feature>
<feature type="domain" description="Plus3" evidence="3">
    <location>
        <begin position="126"/>
        <end position="251"/>
    </location>
</feature>
<feature type="domain" description="GYF" evidence="2">
    <location>
        <begin position="473"/>
        <end position="527"/>
    </location>
</feature>
<dbReference type="Pfam" id="PF03126">
    <property type="entry name" value="Plus-3"/>
    <property type="match status" value="1"/>
</dbReference>
<dbReference type="PANTHER" id="PTHR46851">
    <property type="entry name" value="OS01G0884500 PROTEIN"/>
    <property type="match status" value="1"/>
</dbReference>
<comment type="caution">
    <text evidence="4">The sequence shown here is derived from an EMBL/GenBank/DDBJ whole genome shotgun (WGS) entry which is preliminary data.</text>
</comment>
<dbReference type="GO" id="GO:0003677">
    <property type="term" value="F:DNA binding"/>
    <property type="evidence" value="ECO:0007669"/>
    <property type="project" value="InterPro"/>
</dbReference>
<feature type="compositionally biased region" description="Polar residues" evidence="1">
    <location>
        <begin position="421"/>
        <end position="437"/>
    </location>
</feature>
<dbReference type="Pfam" id="PF02213">
    <property type="entry name" value="GYF"/>
    <property type="match status" value="1"/>
</dbReference>
<gene>
    <name evidence="4" type="ORF">ISN44_As05g007750</name>
</gene>
<dbReference type="InterPro" id="IPR058668">
    <property type="entry name" value="NERD_dom"/>
</dbReference>
<organism evidence="4 5">
    <name type="scientific">Arabidopsis suecica</name>
    <name type="common">Swedish thale-cress</name>
    <name type="synonym">Cardaminopsis suecica</name>
    <dbReference type="NCBI Taxonomy" id="45249"/>
    <lineage>
        <taxon>Eukaryota</taxon>
        <taxon>Viridiplantae</taxon>
        <taxon>Streptophyta</taxon>
        <taxon>Embryophyta</taxon>
        <taxon>Tracheophyta</taxon>
        <taxon>Spermatophyta</taxon>
        <taxon>Magnoliopsida</taxon>
        <taxon>eudicotyledons</taxon>
        <taxon>Gunneridae</taxon>
        <taxon>Pentapetalae</taxon>
        <taxon>rosids</taxon>
        <taxon>malvids</taxon>
        <taxon>Brassicales</taxon>
        <taxon>Brassicaceae</taxon>
        <taxon>Camelineae</taxon>
        <taxon>Arabidopsis</taxon>
    </lineage>
</organism>
<dbReference type="SMART" id="SM00719">
    <property type="entry name" value="Plus3"/>
    <property type="match status" value="1"/>
</dbReference>
<feature type="region of interest" description="Disordered" evidence="1">
    <location>
        <begin position="311"/>
        <end position="333"/>
    </location>
</feature>
<dbReference type="SMART" id="SM00444">
    <property type="entry name" value="GYF"/>
    <property type="match status" value="1"/>
</dbReference>
<dbReference type="EMBL" id="JAEFBJ010000005">
    <property type="protein sequence ID" value="KAG7608557.1"/>
    <property type="molecule type" value="Genomic_DNA"/>
</dbReference>
<protein>
    <submittedName>
        <fullName evidence="4">Plus-3 domain</fullName>
    </submittedName>
</protein>
<sequence>MGDITWVEEGNGSATSSRKRKARPKRFEFVGWGSRQLIEFLHSLGLLDPFNKKKVVCDKRLVLLFGTRTIFRMKVYDLLEKHYKENQDDSDFDFLYEDEPQIICHSEKIAKRTSKVVKKPRGTFAAIVSDNIKLLYLRKSLVQELLKSPDTFEGKMLGSFVRIKSDPNDYLQKYPYQLVQVTGVKKEHGTDDFLLQVTNYVKDVSISVLSDDNFSQEECEDLHQRIKNGLLKKPTIVEMEEKAKKLHKDQTKHWLGREIELLKRLIDRANEKGWRRELSEYLDKRELLQNPDEQARLLREVPEVIGEELVQNPEVSSPEAHKSDNEQRLSESPLSCIHETPEARNLFGGEDQQFNNGYVMSNPITTPGITPCATEINKGLPTWIASAGAEYLHVDVEQPANGIIGGETPTEESKVSQLQSSIPVNNVNNGSQVQPNPSEVIELSDDDEDDNGDGETLDPKVEDVRVLSYDKEKLNWLYKDPQGLVQGPFSLTQLKAWSDAEYFTKQFRVWMTGESMESAVLLTDVLRLV</sequence>
<reference evidence="4 5" key="1">
    <citation type="submission" date="2020-12" db="EMBL/GenBank/DDBJ databases">
        <title>Concerted genomic and epigenomic changes stabilize Arabidopsis allopolyploids.</title>
        <authorList>
            <person name="Chen Z."/>
        </authorList>
    </citation>
    <scope>NUCLEOTIDE SEQUENCE [LARGE SCALE GENOMIC DNA]</scope>
    <source>
        <strain evidence="4">As9502</strain>
        <tissue evidence="4">Leaf</tissue>
    </source>
</reference>
<dbReference type="OrthoDB" id="6415790at2759"/>
<proteinExistence type="predicted"/>
<dbReference type="AlphaFoldDB" id="A0A8T2DA76"/>
<keyword evidence="5" id="KW-1185">Reference proteome</keyword>
<dbReference type="PROSITE" id="PS51360">
    <property type="entry name" value="PLUS3"/>
    <property type="match status" value="1"/>
</dbReference>
<dbReference type="Pfam" id="PF25980">
    <property type="entry name" value="NERD_plant"/>
    <property type="match status" value="1"/>
</dbReference>
<dbReference type="InterPro" id="IPR045894">
    <property type="entry name" value="At5g08430-like"/>
</dbReference>